<keyword evidence="3" id="KW-1185">Reference proteome</keyword>
<protein>
    <submittedName>
        <fullName evidence="2">Uncharacterized protein</fullName>
    </submittedName>
</protein>
<gene>
    <name evidence="2" type="ORF">DFP72DRAFT_1170144</name>
</gene>
<feature type="compositionally biased region" description="Low complexity" evidence="1">
    <location>
        <begin position="501"/>
        <end position="513"/>
    </location>
</feature>
<feature type="compositionally biased region" description="Polar residues" evidence="1">
    <location>
        <begin position="532"/>
        <end position="544"/>
    </location>
</feature>
<feature type="region of interest" description="Disordered" evidence="1">
    <location>
        <begin position="395"/>
        <end position="457"/>
    </location>
</feature>
<dbReference type="Proteomes" id="UP000521943">
    <property type="component" value="Unassembled WGS sequence"/>
</dbReference>
<proteinExistence type="predicted"/>
<feature type="compositionally biased region" description="Low complexity" evidence="1">
    <location>
        <begin position="415"/>
        <end position="426"/>
    </location>
</feature>
<name>A0A8H6HXZ8_9AGAR</name>
<evidence type="ECO:0000313" key="2">
    <source>
        <dbReference type="EMBL" id="KAF6754402.1"/>
    </source>
</evidence>
<accession>A0A8H6HXZ8</accession>
<feature type="region of interest" description="Disordered" evidence="1">
    <location>
        <begin position="498"/>
        <end position="566"/>
    </location>
</feature>
<dbReference type="Gene3D" id="2.60.120.650">
    <property type="entry name" value="Cupin"/>
    <property type="match status" value="1"/>
</dbReference>
<dbReference type="OrthoDB" id="3270451at2759"/>
<evidence type="ECO:0000256" key="1">
    <source>
        <dbReference type="SAM" id="MobiDB-lite"/>
    </source>
</evidence>
<organism evidence="2 3">
    <name type="scientific">Ephemerocybe angulata</name>
    <dbReference type="NCBI Taxonomy" id="980116"/>
    <lineage>
        <taxon>Eukaryota</taxon>
        <taxon>Fungi</taxon>
        <taxon>Dikarya</taxon>
        <taxon>Basidiomycota</taxon>
        <taxon>Agaricomycotina</taxon>
        <taxon>Agaricomycetes</taxon>
        <taxon>Agaricomycetidae</taxon>
        <taxon>Agaricales</taxon>
        <taxon>Agaricineae</taxon>
        <taxon>Psathyrellaceae</taxon>
        <taxon>Ephemerocybe</taxon>
    </lineage>
</organism>
<dbReference type="AlphaFoldDB" id="A0A8H6HXZ8"/>
<reference evidence="2 3" key="1">
    <citation type="submission" date="2020-07" db="EMBL/GenBank/DDBJ databases">
        <title>Comparative genomics of pyrophilous fungi reveals a link between fire events and developmental genes.</title>
        <authorList>
            <consortium name="DOE Joint Genome Institute"/>
            <person name="Steindorff A.S."/>
            <person name="Carver A."/>
            <person name="Calhoun S."/>
            <person name="Stillman K."/>
            <person name="Liu H."/>
            <person name="Lipzen A."/>
            <person name="Pangilinan J."/>
            <person name="Labutti K."/>
            <person name="Bruns T.D."/>
            <person name="Grigoriev I.V."/>
        </authorList>
    </citation>
    <scope>NUCLEOTIDE SEQUENCE [LARGE SCALE GENOMIC DNA]</scope>
    <source>
        <strain evidence="2 3">CBS 144469</strain>
    </source>
</reference>
<feature type="compositionally biased region" description="Polar residues" evidence="1">
    <location>
        <begin position="448"/>
        <end position="457"/>
    </location>
</feature>
<comment type="caution">
    <text evidence="2">The sequence shown here is derived from an EMBL/GenBank/DDBJ whole genome shotgun (WGS) entry which is preliminary data.</text>
</comment>
<evidence type="ECO:0000313" key="3">
    <source>
        <dbReference type="Proteomes" id="UP000521943"/>
    </source>
</evidence>
<sequence length="1199" mass="133835">MPDNERHASSYRELCLFYTRFPTSKSRLVNALDLSNPKDKVIESLARAVDLWEEGFRFRSPWGDWDGRMALKDDKHPIMPVESPKPSFGTQEVPISVSAKLLAYTTALGFLDIHKLRTGEPELREGILRHARRPGWIGKSKALKSIFDLKSRLTSVMRDESELAHAIQNFDSSDSTTVDPTVSVANQIITLESQTGCLICVHNLAVIAFAVSVMLKGHLEVPENLPLLGASGQVQTFLSKVLQYRRPLQMAVGYTSLIAFSDKMLSRESLNLSALLLDAKRRGSSKPRIISKLENQTWQAIMNIATGEMTAYEGFRALMGYWRKRGTVDKLTEDDSAFFFGDTISLPRPGHLDHMFFTVLAEKPPPNLSLPPAALPHIHMVGDVRPKQYKELARPTKVRRKAAVTAPVASPPSSPIEEPTSSSSPAVPSRKRTAPAAIAVVQPRKSARLSTDSTVQTVDRSRVPLAAVAAPVAPRSSSVNHSHAAVRARLGAVTAPVASLPSSPIEHPTSSSSAPSRKRRTSASVAVVQPRRLSTQTAVLSQGESSRPRPRRKQPAKPSWDRSTPIDFPAFKEQDLEVLLPIGIEFMGTGLDTSISLEKDRIDLEEPLSEQYKDPLRITAWNANAEPREVELTFSTKEDYDCWAAIARAEQKSRVMEDGERKPLFACRDGNIMTRENTLRESAFYLLSHDDKLLKSPHLLQFRLRKRSIVVHGYSDFLLKWDSEGMETVGDTGEIVQIHDLSIPVDEDHTPRLRTGTLKDVLLAGRKPPRPLNAISLPKAKNYGLSLTPEATDMRALQRTRKLPGCSEAFPADELRFGLVATAGAHHPPHIDSRGLGTVVDIGIGQKLWAIIYPKDKRLSSSTTFWSHEKLDIRKIDFSQFYVEIMLLSAGNRLIMRSNTIHAVYTTENAICHGGHYLATTTLTDAIHGAVHSFFEGRIATNVDHPVFEQQMTSIAAYFYHHLVELNDRDDGGYMLNPYTRQGFEDLIRFACGIQILGIVSPSMYTETDDPVVIKMLQKAKVSPKDALEMYNISQAPYESRRQLIFARGRVIATLKHVFAQVDVDTPLEVLDPWRDLFIPSLAHLLYALQDYYDRSSRTSSTDNNPFPLPTKELFDRQVESVAEQWPELLEGLGNLKKARGPVDSMDFDFPDNVYVSEASVGTPPVPMTTKEMLQSGICYVDRSYHFHFEYFMGALPNL</sequence>
<dbReference type="EMBL" id="JACGCI010000034">
    <property type="protein sequence ID" value="KAF6754402.1"/>
    <property type="molecule type" value="Genomic_DNA"/>
</dbReference>